<comment type="caution">
    <text evidence="1">The sequence shown here is derived from an EMBL/GenBank/DDBJ whole genome shotgun (WGS) entry which is preliminary data.</text>
</comment>
<name>A0ABR7Q7A6_9FLAO</name>
<accession>A0ABR7Q7A6</accession>
<gene>
    <name evidence="1" type="ORF">H2O64_07185</name>
</gene>
<protein>
    <recommendedName>
        <fullName evidence="3">Natural product</fullName>
    </recommendedName>
</protein>
<evidence type="ECO:0008006" key="3">
    <source>
        <dbReference type="Google" id="ProtNLM"/>
    </source>
</evidence>
<evidence type="ECO:0000313" key="1">
    <source>
        <dbReference type="EMBL" id="MBC8754450.1"/>
    </source>
</evidence>
<keyword evidence="2" id="KW-1185">Reference proteome</keyword>
<dbReference type="EMBL" id="JACGWS010000003">
    <property type="protein sequence ID" value="MBC8754450.1"/>
    <property type="molecule type" value="Genomic_DNA"/>
</dbReference>
<reference evidence="1 2" key="1">
    <citation type="submission" date="2020-07" db="EMBL/GenBank/DDBJ databases">
        <title>Description of Kordia aestuariivivens sp. nov., isolated from a tidal flat.</title>
        <authorList>
            <person name="Park S."/>
            <person name="Yoon J.-H."/>
        </authorList>
    </citation>
    <scope>NUCLEOTIDE SEQUENCE [LARGE SCALE GENOMIC DNA]</scope>
    <source>
        <strain evidence="1 2">YSTF-M3</strain>
    </source>
</reference>
<dbReference type="Proteomes" id="UP000619238">
    <property type="component" value="Unassembled WGS sequence"/>
</dbReference>
<dbReference type="RefSeq" id="WP_187561488.1">
    <property type="nucleotide sequence ID" value="NZ_JACGWS010000003.1"/>
</dbReference>
<organism evidence="1 2">
    <name type="scientific">Kordia aestuariivivens</name>
    <dbReference type="NCBI Taxonomy" id="2759037"/>
    <lineage>
        <taxon>Bacteria</taxon>
        <taxon>Pseudomonadati</taxon>
        <taxon>Bacteroidota</taxon>
        <taxon>Flavobacteriia</taxon>
        <taxon>Flavobacteriales</taxon>
        <taxon>Flavobacteriaceae</taxon>
        <taxon>Kordia</taxon>
    </lineage>
</organism>
<evidence type="ECO:0000313" key="2">
    <source>
        <dbReference type="Proteomes" id="UP000619238"/>
    </source>
</evidence>
<sequence>MKKVNLKSLKLNKNSVSNLDLKNIQGGIWYRSFGSPCETNEAHYCTSNNLHCQTIIVCF</sequence>
<proteinExistence type="predicted"/>